<keyword evidence="4 7" id="KW-0812">Transmembrane</keyword>
<comment type="caution">
    <text evidence="10">The sequence shown here is derived from an EMBL/GenBank/DDBJ whole genome shotgun (WGS) entry which is preliminary data.</text>
</comment>
<evidence type="ECO:0000313" key="11">
    <source>
        <dbReference type="Proteomes" id="UP000321899"/>
    </source>
</evidence>
<evidence type="ECO:0000256" key="4">
    <source>
        <dbReference type="ARBA" id="ARBA00022692"/>
    </source>
</evidence>
<feature type="transmembrane region" description="Helical" evidence="7">
    <location>
        <begin position="198"/>
        <end position="215"/>
    </location>
</feature>
<dbReference type="Proteomes" id="UP000321899">
    <property type="component" value="Unassembled WGS sequence"/>
</dbReference>
<protein>
    <submittedName>
        <fullName evidence="10">Cobalamin biosynthesis protein CbiM</fullName>
    </submittedName>
</protein>
<feature type="signal peptide" evidence="8">
    <location>
        <begin position="1"/>
        <end position="20"/>
    </location>
</feature>
<proteinExistence type="predicted"/>
<dbReference type="Pfam" id="PF01891">
    <property type="entry name" value="CbiM"/>
    <property type="match status" value="1"/>
</dbReference>
<keyword evidence="5 7" id="KW-1133">Transmembrane helix</keyword>
<reference evidence="10 11" key="1">
    <citation type="submission" date="2019-06" db="EMBL/GenBank/DDBJ databases">
        <title>Desulfobotulus mexicanus sp. nov., a novel sulfate-reducing bacterium isolated from the sediment of an alkaline crater lake in Mexico.</title>
        <authorList>
            <person name="Hirschler-Rea A."/>
        </authorList>
    </citation>
    <scope>NUCLEOTIDE SEQUENCE [LARGE SCALE GENOMIC DNA]</scope>
    <source>
        <strain evidence="10 11">PAR22N</strain>
    </source>
</reference>
<dbReference type="PANTHER" id="PTHR34229">
    <property type="entry name" value="METAL TRANSPORT PROTEIN HI_1621-RELATED"/>
    <property type="match status" value="1"/>
</dbReference>
<evidence type="ECO:0000256" key="6">
    <source>
        <dbReference type="ARBA" id="ARBA00023136"/>
    </source>
</evidence>
<feature type="transmembrane region" description="Helical" evidence="7">
    <location>
        <begin position="97"/>
        <end position="118"/>
    </location>
</feature>
<sequence>MITGAICPVTAALAAGLAGAAVFTAVKGKEETRPVSFAAVTALIFVLQMLNYPVSAATSGHLIGGVLAATLLGVPLGVLSLSLVLFVQAVFFGDGGLTVLGANILLMSGAGAGFGGLLRHVLIQKSENPLLRNLATAFAAWCSVVVAACLCSFFLASGSEASLSGVLWPMVKVHALIGVGEAVLTLTMVALAKRMPKLLLPMAAALFLTPFASGYPDGLEFVAENFHLPEGISLFTAPMPDYTLPFPLLPEALSGMAAGLAGILICQILAAALARSMGQKGVAHLKDLSSKKTPLLFKRHLFFCLITVNSEWCRWPV</sequence>
<evidence type="ECO:0000313" key="10">
    <source>
        <dbReference type="EMBL" id="TYT74212.1"/>
    </source>
</evidence>
<dbReference type="AlphaFoldDB" id="A0A5S5MES1"/>
<dbReference type="PANTHER" id="PTHR34229:SF1">
    <property type="entry name" value="METAL TRANSPORT PROTEIN HI_1621-RELATED"/>
    <property type="match status" value="1"/>
</dbReference>
<dbReference type="GO" id="GO:0005886">
    <property type="term" value="C:plasma membrane"/>
    <property type="evidence" value="ECO:0007669"/>
    <property type="project" value="UniProtKB-SubCell"/>
</dbReference>
<feature type="transmembrane region" description="Helical" evidence="7">
    <location>
        <begin position="167"/>
        <end position="191"/>
    </location>
</feature>
<feature type="domain" description="PDGLE" evidence="9">
    <location>
        <begin position="203"/>
        <end position="274"/>
    </location>
</feature>
<feature type="transmembrane region" description="Helical" evidence="7">
    <location>
        <begin position="252"/>
        <end position="274"/>
    </location>
</feature>
<dbReference type="EMBL" id="VDMB01000014">
    <property type="protein sequence ID" value="TYT74212.1"/>
    <property type="molecule type" value="Genomic_DNA"/>
</dbReference>
<dbReference type="Gene3D" id="1.10.1760.20">
    <property type="match status" value="1"/>
</dbReference>
<dbReference type="Pfam" id="PF13190">
    <property type="entry name" value="PDGLE"/>
    <property type="match status" value="1"/>
</dbReference>
<keyword evidence="3" id="KW-1003">Cell membrane</keyword>
<evidence type="ECO:0000256" key="8">
    <source>
        <dbReference type="SAM" id="SignalP"/>
    </source>
</evidence>
<keyword evidence="8" id="KW-0732">Signal</keyword>
<keyword evidence="11" id="KW-1185">Reference proteome</keyword>
<evidence type="ECO:0000256" key="3">
    <source>
        <dbReference type="ARBA" id="ARBA00022475"/>
    </source>
</evidence>
<dbReference type="GO" id="GO:0000041">
    <property type="term" value="P:transition metal ion transport"/>
    <property type="evidence" value="ECO:0007669"/>
    <property type="project" value="InterPro"/>
</dbReference>
<feature type="transmembrane region" description="Helical" evidence="7">
    <location>
        <begin position="66"/>
        <end position="91"/>
    </location>
</feature>
<keyword evidence="2" id="KW-0813">Transport</keyword>
<dbReference type="InterPro" id="IPR002751">
    <property type="entry name" value="CbiM/NikMN"/>
</dbReference>
<organism evidence="10 11">
    <name type="scientific">Desulfobotulus mexicanus</name>
    <dbReference type="NCBI Taxonomy" id="2586642"/>
    <lineage>
        <taxon>Bacteria</taxon>
        <taxon>Pseudomonadati</taxon>
        <taxon>Thermodesulfobacteriota</taxon>
        <taxon>Desulfobacteria</taxon>
        <taxon>Desulfobacterales</taxon>
        <taxon>Desulfobacteraceae</taxon>
        <taxon>Desulfobotulus</taxon>
    </lineage>
</organism>
<accession>A0A5S5MES1</accession>
<evidence type="ECO:0000259" key="9">
    <source>
        <dbReference type="Pfam" id="PF13190"/>
    </source>
</evidence>
<evidence type="ECO:0000256" key="5">
    <source>
        <dbReference type="ARBA" id="ARBA00022989"/>
    </source>
</evidence>
<evidence type="ECO:0000256" key="1">
    <source>
        <dbReference type="ARBA" id="ARBA00004651"/>
    </source>
</evidence>
<feature type="transmembrane region" description="Helical" evidence="7">
    <location>
        <begin position="36"/>
        <end position="54"/>
    </location>
</feature>
<dbReference type="OrthoDB" id="9792317at2"/>
<keyword evidence="6 7" id="KW-0472">Membrane</keyword>
<evidence type="ECO:0000256" key="7">
    <source>
        <dbReference type="SAM" id="Phobius"/>
    </source>
</evidence>
<feature type="chain" id="PRO_5024457927" evidence="8">
    <location>
        <begin position="21"/>
        <end position="317"/>
    </location>
</feature>
<feature type="transmembrane region" description="Helical" evidence="7">
    <location>
        <begin position="130"/>
        <end position="155"/>
    </location>
</feature>
<name>A0A5S5MES1_9BACT</name>
<dbReference type="InterPro" id="IPR025937">
    <property type="entry name" value="PDGLE_dom"/>
</dbReference>
<comment type="subcellular location">
    <subcellularLocation>
        <location evidence="1">Cell membrane</location>
        <topology evidence="1">Multi-pass membrane protein</topology>
    </subcellularLocation>
</comment>
<evidence type="ECO:0000256" key="2">
    <source>
        <dbReference type="ARBA" id="ARBA00022448"/>
    </source>
</evidence>
<gene>
    <name evidence="10" type="ORF">FIM25_11085</name>
</gene>